<dbReference type="VEuPathDB" id="FungiDB:BO78DRAFT_326101"/>
<dbReference type="OrthoDB" id="444127at2759"/>
<proteinExistence type="predicted"/>
<dbReference type="GO" id="GO:0016747">
    <property type="term" value="F:acyltransferase activity, transferring groups other than amino-acyl groups"/>
    <property type="evidence" value="ECO:0007669"/>
    <property type="project" value="TreeGrafter"/>
</dbReference>
<evidence type="ECO:0000313" key="2">
    <source>
        <dbReference type="EMBL" id="PYI02044.1"/>
    </source>
</evidence>
<dbReference type="Gene3D" id="3.30.559.10">
    <property type="entry name" value="Chloramphenicol acetyltransferase-like domain"/>
    <property type="match status" value="2"/>
</dbReference>
<organism evidence="2 3">
    <name type="scientific">Aspergillus sclerotiicarbonarius (strain CBS 121057 / IBT 28362)</name>
    <dbReference type="NCBI Taxonomy" id="1448318"/>
    <lineage>
        <taxon>Eukaryota</taxon>
        <taxon>Fungi</taxon>
        <taxon>Dikarya</taxon>
        <taxon>Ascomycota</taxon>
        <taxon>Pezizomycotina</taxon>
        <taxon>Eurotiomycetes</taxon>
        <taxon>Eurotiomycetidae</taxon>
        <taxon>Eurotiales</taxon>
        <taxon>Aspergillaceae</taxon>
        <taxon>Aspergillus</taxon>
        <taxon>Aspergillus subgen. Circumdati</taxon>
    </lineage>
</organism>
<dbReference type="EMBL" id="KZ826402">
    <property type="protein sequence ID" value="PYI02044.1"/>
    <property type="molecule type" value="Genomic_DNA"/>
</dbReference>
<dbReference type="InterPro" id="IPR023213">
    <property type="entry name" value="CAT-like_dom_sf"/>
</dbReference>
<protein>
    <recommendedName>
        <fullName evidence="4">Transferase family protein</fullName>
    </recommendedName>
</protein>
<evidence type="ECO:0000256" key="1">
    <source>
        <dbReference type="ARBA" id="ARBA00022679"/>
    </source>
</evidence>
<accession>A0A319EE00</accession>
<reference evidence="2 3" key="1">
    <citation type="submission" date="2018-02" db="EMBL/GenBank/DDBJ databases">
        <title>The genomes of Aspergillus section Nigri reveals drivers in fungal speciation.</title>
        <authorList>
            <consortium name="DOE Joint Genome Institute"/>
            <person name="Vesth T.C."/>
            <person name="Nybo J."/>
            <person name="Theobald S."/>
            <person name="Brandl J."/>
            <person name="Frisvad J.C."/>
            <person name="Nielsen K.F."/>
            <person name="Lyhne E.K."/>
            <person name="Kogle M.E."/>
            <person name="Kuo A."/>
            <person name="Riley R."/>
            <person name="Clum A."/>
            <person name="Nolan M."/>
            <person name="Lipzen A."/>
            <person name="Salamov A."/>
            <person name="Henrissat B."/>
            <person name="Wiebenga A."/>
            <person name="De vries R.P."/>
            <person name="Grigoriev I.V."/>
            <person name="Mortensen U.H."/>
            <person name="Andersen M.R."/>
            <person name="Baker S.E."/>
        </authorList>
    </citation>
    <scope>NUCLEOTIDE SEQUENCE [LARGE SCALE GENOMIC DNA]</scope>
    <source>
        <strain evidence="2 3">CBS 121057</strain>
    </source>
</reference>
<feature type="non-terminal residue" evidence="2">
    <location>
        <position position="1"/>
    </location>
</feature>
<dbReference type="AlphaFoldDB" id="A0A319EE00"/>
<dbReference type="Proteomes" id="UP000248423">
    <property type="component" value="Unassembled WGS sequence"/>
</dbReference>
<gene>
    <name evidence="2" type="ORF">BO78DRAFT_326101</name>
</gene>
<dbReference type="GO" id="GO:0044550">
    <property type="term" value="P:secondary metabolite biosynthetic process"/>
    <property type="evidence" value="ECO:0007669"/>
    <property type="project" value="TreeGrafter"/>
</dbReference>
<dbReference type="Pfam" id="PF02458">
    <property type="entry name" value="Transferase"/>
    <property type="match status" value="2"/>
</dbReference>
<evidence type="ECO:0008006" key="4">
    <source>
        <dbReference type="Google" id="ProtNLM"/>
    </source>
</evidence>
<keyword evidence="3" id="KW-1185">Reference proteome</keyword>
<dbReference type="InterPro" id="IPR050317">
    <property type="entry name" value="Plant_Fungal_Acyltransferase"/>
</dbReference>
<dbReference type="PANTHER" id="PTHR31642:SF310">
    <property type="entry name" value="FATTY ALCOHOL:CAFFEOYL-COA ACYLTRANSFERASE"/>
    <property type="match status" value="1"/>
</dbReference>
<evidence type="ECO:0000313" key="3">
    <source>
        <dbReference type="Proteomes" id="UP000248423"/>
    </source>
</evidence>
<name>A0A319EE00_ASPSB</name>
<sequence length="520" mass="56331">AMSIAIHIQSQTRVQPTCPPNDSQTVLLSILDAAHLTTGTAATILLYDAVQPGSACPLTSAALQGSLARALNGYAQWCGALHRQPGNPGRLMLTFGGPAAPGVALVVATADCPLAQLLPADRAPVWDVSAFPEAALLPATPLSLTDLTNASLPNLAIQVTTFSDGGLAVALRIAHPLADAHCLAGFALHWAATLKTPADALVSHAMPPQPIFDPQQLDRFATGDQRTATTLPLHHYDPWISSEGCPLPGRWTQIPPEFESLPLDPPGELIPWQQWDPTAAVAQTVLHFTPTELQALWTEIQAMGDEGLSYHDALLAHLWSCVTRARRPSHPSPPEGDPDAVVYLTYALGLRNRMNPPLPSQFLGSPTVSAAIAWPAGRVWEASLPDLARHIRATVAQFTPDRIAAYLHVKLHQQCPHRYWPAFMGRGHLMATSWVGTRLYDVDLGMGRPRFVKAVLPRLDGMLHLMEGAPCSPVDSNQSTHWTRHGVDVMLHLEAAAMDRLLRDPLLWRFRDNMATTKDG</sequence>
<dbReference type="STRING" id="1448318.A0A319EE00"/>
<dbReference type="PANTHER" id="PTHR31642">
    <property type="entry name" value="TRICHOTHECENE 3-O-ACETYLTRANSFERASE"/>
    <property type="match status" value="1"/>
</dbReference>
<keyword evidence="1" id="KW-0808">Transferase</keyword>